<keyword evidence="1" id="KW-0472">Membrane</keyword>
<proteinExistence type="predicted"/>
<feature type="transmembrane region" description="Helical" evidence="1">
    <location>
        <begin position="196"/>
        <end position="218"/>
    </location>
</feature>
<keyword evidence="1" id="KW-1133">Transmembrane helix</keyword>
<dbReference type="AlphaFoldDB" id="A0A5N5SRT0"/>
<protein>
    <submittedName>
        <fullName evidence="2">Uncharacterized protein</fullName>
    </submittedName>
</protein>
<accession>A0A5N5SRT0</accession>
<keyword evidence="1" id="KW-0812">Transmembrane</keyword>
<evidence type="ECO:0000256" key="1">
    <source>
        <dbReference type="SAM" id="Phobius"/>
    </source>
</evidence>
<organism evidence="2 3">
    <name type="scientific">Armadillidium nasatum</name>
    <dbReference type="NCBI Taxonomy" id="96803"/>
    <lineage>
        <taxon>Eukaryota</taxon>
        <taxon>Metazoa</taxon>
        <taxon>Ecdysozoa</taxon>
        <taxon>Arthropoda</taxon>
        <taxon>Crustacea</taxon>
        <taxon>Multicrustacea</taxon>
        <taxon>Malacostraca</taxon>
        <taxon>Eumalacostraca</taxon>
        <taxon>Peracarida</taxon>
        <taxon>Isopoda</taxon>
        <taxon>Oniscidea</taxon>
        <taxon>Crinocheta</taxon>
        <taxon>Armadillidiidae</taxon>
        <taxon>Armadillidium</taxon>
    </lineage>
</organism>
<keyword evidence="3" id="KW-1185">Reference proteome</keyword>
<dbReference type="EMBL" id="SEYY01020952">
    <property type="protein sequence ID" value="KAB7496874.1"/>
    <property type="molecule type" value="Genomic_DNA"/>
</dbReference>
<evidence type="ECO:0000313" key="3">
    <source>
        <dbReference type="Proteomes" id="UP000326759"/>
    </source>
</evidence>
<sequence>MNSDVVHLFNCINGRGNVETEGFRKGRHYNVNVEICNTRSCRESRMLDFWTPPEKPIFKEPIVISPSGNNKITLVFPSYKKQQKGKIYIVVIKGDSSTLKISDIEDYVKQKYESPQTTRTRRSVQEDAKPDIMVVDFVDINTEKYELKPEKVFKENETRTPISVAAVFAPEAGELRSYGSTGIIGPVTFPSDTNSWVAWLIVCLLILIGGSVGVSIYLRR</sequence>
<gene>
    <name evidence="2" type="ORF">Anas_06258</name>
</gene>
<evidence type="ECO:0000313" key="2">
    <source>
        <dbReference type="EMBL" id="KAB7496874.1"/>
    </source>
</evidence>
<name>A0A5N5SRT0_9CRUS</name>
<comment type="caution">
    <text evidence="2">The sequence shown here is derived from an EMBL/GenBank/DDBJ whole genome shotgun (WGS) entry which is preliminary data.</text>
</comment>
<dbReference type="Proteomes" id="UP000326759">
    <property type="component" value="Unassembled WGS sequence"/>
</dbReference>
<reference evidence="2 3" key="1">
    <citation type="journal article" date="2019" name="PLoS Biol.">
        <title>Sex chromosomes control vertical transmission of feminizing Wolbachia symbionts in an isopod.</title>
        <authorList>
            <person name="Becking T."/>
            <person name="Chebbi M.A."/>
            <person name="Giraud I."/>
            <person name="Moumen B."/>
            <person name="Laverre T."/>
            <person name="Caubet Y."/>
            <person name="Peccoud J."/>
            <person name="Gilbert C."/>
            <person name="Cordaux R."/>
        </authorList>
    </citation>
    <scope>NUCLEOTIDE SEQUENCE [LARGE SCALE GENOMIC DNA]</scope>
    <source>
        <strain evidence="2">ANa2</strain>
        <tissue evidence="2">Whole body excluding digestive tract and cuticle</tissue>
    </source>
</reference>